<dbReference type="InterPro" id="IPR045275">
    <property type="entry name" value="MscS_archaea/bacteria_type"/>
</dbReference>
<proteinExistence type="predicted"/>
<feature type="transmembrane region" description="Helical" evidence="1">
    <location>
        <begin position="159"/>
        <end position="179"/>
    </location>
</feature>
<keyword evidence="4" id="KW-1185">Reference proteome</keyword>
<accession>A0ABW3JFR2</accession>
<feature type="domain" description="Mechanosensitive ion channel MscS" evidence="2">
    <location>
        <begin position="222"/>
        <end position="271"/>
    </location>
</feature>
<dbReference type="Pfam" id="PF05552">
    <property type="entry name" value="MS_channel_1st_1"/>
    <property type="match status" value="2"/>
</dbReference>
<dbReference type="InterPro" id="IPR008910">
    <property type="entry name" value="MSC_TM_helix"/>
</dbReference>
<dbReference type="Proteomes" id="UP001597061">
    <property type="component" value="Unassembled WGS sequence"/>
</dbReference>
<dbReference type="Pfam" id="PF00924">
    <property type="entry name" value="MS_channel_2nd"/>
    <property type="match status" value="1"/>
</dbReference>
<keyword evidence="1" id="KW-1133">Transmembrane helix</keyword>
<evidence type="ECO:0000313" key="4">
    <source>
        <dbReference type="Proteomes" id="UP001597061"/>
    </source>
</evidence>
<feature type="transmembrane region" description="Helical" evidence="1">
    <location>
        <begin position="191"/>
        <end position="210"/>
    </location>
</feature>
<dbReference type="PANTHER" id="PTHR30221">
    <property type="entry name" value="SMALL-CONDUCTANCE MECHANOSENSITIVE CHANNEL"/>
    <property type="match status" value="1"/>
</dbReference>
<comment type="caution">
    <text evidence="3">The sequence shown here is derived from an EMBL/GenBank/DDBJ whole genome shotgun (WGS) entry which is preliminary data.</text>
</comment>
<protein>
    <submittedName>
        <fullName evidence="3">Mechanosensitive ion channel domain-containing protein</fullName>
    </submittedName>
</protein>
<organism evidence="3 4">
    <name type="scientific">Mariniflexile jejuense</name>
    <dbReference type="NCBI Taxonomy" id="1173582"/>
    <lineage>
        <taxon>Bacteria</taxon>
        <taxon>Pseudomonadati</taxon>
        <taxon>Bacteroidota</taxon>
        <taxon>Flavobacteriia</taxon>
        <taxon>Flavobacteriales</taxon>
        <taxon>Flavobacteriaceae</taxon>
        <taxon>Mariniflexile</taxon>
    </lineage>
</organism>
<dbReference type="InterPro" id="IPR006685">
    <property type="entry name" value="MscS_channel_2nd"/>
</dbReference>
<feature type="transmembrane region" description="Helical" evidence="1">
    <location>
        <begin position="117"/>
        <end position="138"/>
    </location>
</feature>
<dbReference type="InterPro" id="IPR011014">
    <property type="entry name" value="MscS_channel_TM-2"/>
</dbReference>
<feature type="transmembrane region" description="Helical" evidence="1">
    <location>
        <begin position="91"/>
        <end position="111"/>
    </location>
</feature>
<keyword evidence="1" id="KW-0812">Transmembrane</keyword>
<sequence>MEKAAKWKDIAMESLTKVWFEISSIFPNIIGTLVVLILGWFFTKLAIRIIKKVLILAKVQKLDDAINDIEIVEGKKLNFNTVKIVSIFVKWLIYIMLLIMASDILGLKIISQEISNFLGYLPKLFGSLVIFTVGLLLANMIKKGLKSFFESMELSGSKIISQIVFFILLIFMSITALNQAGVDTQIITNNITMILGAFLLAFALAFGFGAQKVVGDLLRTFYTRKTYEIGQVIEFNNIKGEVVSIDGITVTLKTEQGKYIIPIKDIVESQVRVQD</sequence>
<gene>
    <name evidence="3" type="ORF">ACFQ1R_02520</name>
</gene>
<reference evidence="4" key="1">
    <citation type="journal article" date="2019" name="Int. J. Syst. Evol. Microbiol.">
        <title>The Global Catalogue of Microorganisms (GCM) 10K type strain sequencing project: providing services to taxonomists for standard genome sequencing and annotation.</title>
        <authorList>
            <consortium name="The Broad Institute Genomics Platform"/>
            <consortium name="The Broad Institute Genome Sequencing Center for Infectious Disease"/>
            <person name="Wu L."/>
            <person name="Ma J."/>
        </authorList>
    </citation>
    <scope>NUCLEOTIDE SEQUENCE [LARGE SCALE GENOMIC DNA]</scope>
    <source>
        <strain evidence="4">CCUG 62414</strain>
    </source>
</reference>
<feature type="transmembrane region" description="Helical" evidence="1">
    <location>
        <begin position="22"/>
        <end position="42"/>
    </location>
</feature>
<evidence type="ECO:0000259" key="2">
    <source>
        <dbReference type="Pfam" id="PF00924"/>
    </source>
</evidence>
<evidence type="ECO:0000256" key="1">
    <source>
        <dbReference type="SAM" id="Phobius"/>
    </source>
</evidence>
<dbReference type="PANTHER" id="PTHR30221:SF1">
    <property type="entry name" value="SMALL-CONDUCTANCE MECHANOSENSITIVE CHANNEL"/>
    <property type="match status" value="1"/>
</dbReference>
<dbReference type="Gene3D" id="1.10.287.1260">
    <property type="match status" value="2"/>
</dbReference>
<dbReference type="RefSeq" id="WP_379924538.1">
    <property type="nucleotide sequence ID" value="NZ_JBHTJI010000001.1"/>
</dbReference>
<keyword evidence="1" id="KW-0472">Membrane</keyword>
<name>A0ABW3JFR2_9FLAO</name>
<dbReference type="SUPFAM" id="SSF82861">
    <property type="entry name" value="Mechanosensitive channel protein MscS (YggB), transmembrane region"/>
    <property type="match status" value="1"/>
</dbReference>
<dbReference type="EMBL" id="JBHTJI010000001">
    <property type="protein sequence ID" value="MFD0988960.1"/>
    <property type="molecule type" value="Genomic_DNA"/>
</dbReference>
<evidence type="ECO:0000313" key="3">
    <source>
        <dbReference type="EMBL" id="MFD0988960.1"/>
    </source>
</evidence>